<dbReference type="Pfam" id="PF02225">
    <property type="entry name" value="PA"/>
    <property type="match status" value="1"/>
</dbReference>
<evidence type="ECO:0000259" key="3">
    <source>
        <dbReference type="Pfam" id="PF02225"/>
    </source>
</evidence>
<evidence type="ECO:0000313" key="5">
    <source>
        <dbReference type="Proteomes" id="UP000794436"/>
    </source>
</evidence>
<proteinExistence type="predicted"/>
<feature type="domain" description="PA" evidence="3">
    <location>
        <begin position="179"/>
        <end position="247"/>
    </location>
</feature>
<comment type="caution">
    <text evidence="4">The sequence shown here is derived from an EMBL/GenBank/DDBJ whole genome shotgun (WGS) entry which is preliminary data.</text>
</comment>
<dbReference type="InterPro" id="IPR003137">
    <property type="entry name" value="PA_domain"/>
</dbReference>
<accession>A0A8K1CIA0</accession>
<reference evidence="4" key="1">
    <citation type="submission" date="2019-03" db="EMBL/GenBank/DDBJ databases">
        <title>Long read genome sequence of the mycoparasitic Pythium oligandrum ATCC 38472 isolated from sugarbeet rhizosphere.</title>
        <authorList>
            <person name="Gaulin E."/>
        </authorList>
    </citation>
    <scope>NUCLEOTIDE SEQUENCE</scope>
    <source>
        <strain evidence="4">ATCC 38472_TT</strain>
    </source>
</reference>
<dbReference type="EMBL" id="SPLM01000073">
    <property type="protein sequence ID" value="TMW62978.1"/>
    <property type="molecule type" value="Genomic_DNA"/>
</dbReference>
<keyword evidence="2" id="KW-0732">Signal</keyword>
<feature type="signal peptide" evidence="2">
    <location>
        <begin position="1"/>
        <end position="21"/>
    </location>
</feature>
<organism evidence="4 5">
    <name type="scientific">Pythium oligandrum</name>
    <name type="common">Mycoparasitic fungus</name>
    <dbReference type="NCBI Taxonomy" id="41045"/>
    <lineage>
        <taxon>Eukaryota</taxon>
        <taxon>Sar</taxon>
        <taxon>Stramenopiles</taxon>
        <taxon>Oomycota</taxon>
        <taxon>Peronosporomycetes</taxon>
        <taxon>Pythiales</taxon>
        <taxon>Pythiaceae</taxon>
        <taxon>Pythium</taxon>
    </lineage>
</organism>
<name>A0A8K1CIA0_PYTOL</name>
<dbReference type="AlphaFoldDB" id="A0A8K1CIA0"/>
<evidence type="ECO:0000256" key="2">
    <source>
        <dbReference type="SAM" id="SignalP"/>
    </source>
</evidence>
<gene>
    <name evidence="4" type="ORF">Poli38472_005596</name>
</gene>
<dbReference type="OrthoDB" id="75502at2759"/>
<dbReference type="CDD" id="cd00538">
    <property type="entry name" value="PA"/>
    <property type="match status" value="1"/>
</dbReference>
<keyword evidence="1" id="KW-0175">Coiled coil</keyword>
<evidence type="ECO:0000313" key="4">
    <source>
        <dbReference type="EMBL" id="TMW62978.1"/>
    </source>
</evidence>
<evidence type="ECO:0000256" key="1">
    <source>
        <dbReference type="SAM" id="Coils"/>
    </source>
</evidence>
<protein>
    <recommendedName>
        <fullName evidence="3">PA domain-containing protein</fullName>
    </recommendedName>
</protein>
<feature type="coiled-coil region" evidence="1">
    <location>
        <begin position="493"/>
        <end position="520"/>
    </location>
</feature>
<dbReference type="Gene3D" id="3.50.30.30">
    <property type="match status" value="1"/>
</dbReference>
<feature type="chain" id="PRO_5035458155" description="PA domain-containing protein" evidence="2">
    <location>
        <begin position="22"/>
        <end position="535"/>
    </location>
</feature>
<sequence>MSRAWQWIGLCLVLLTTGTVAMETTYFEVIVPTSEPIGLRLSDKLEILEFLADSEGRSRVIEASGAAEIGDQLVAVNNVSLIQLSFQAALSGLQHASLPKILRFRTHDGRYLMQTVTDASEDAVDVPATYDYVLLSVGEKDSEETFYAVLSADGKPPSCLFREIVVADPLDACLQLIINATDRYVLVTSILGCPAHQKAAMAQEAGAKGVIFIQRVGEKPQQIRIPQAELPKPIQLPLVMVSSDSGLRMLQRITEVPYMDNLQLRLVFSEECASEKYTIHPDDDPLQRSALSRLEAATAGFLSLTVAASGSNTLSTGSVEFLKPTPLEPQSAPSASLVLGKHPLFLAPSRLNPCEMRAAYQAADLVLWAGEMENAFIATVFREKDCGLMQQVDFFERQNALGVIFVDESFPDATSKETVRTAAQQASIPFVFISSAALQVMRQFADDALAVHILVEFAGENALEHQWRDLGALSDVSEWPRTARARERLFYRMLKDQATVREHEQELSLAQNERHDALHALFEQANQHYTQEVEV</sequence>
<keyword evidence="5" id="KW-1185">Reference proteome</keyword>
<dbReference type="Proteomes" id="UP000794436">
    <property type="component" value="Unassembled WGS sequence"/>
</dbReference>